<dbReference type="Proteomes" id="UP000070255">
    <property type="component" value="Unassembled WGS sequence"/>
</dbReference>
<gene>
    <name evidence="2" type="ORF">WS72_25700</name>
</gene>
<keyword evidence="3" id="KW-1185">Reference proteome</keyword>
<feature type="compositionally biased region" description="Low complexity" evidence="1">
    <location>
        <begin position="51"/>
        <end position="71"/>
    </location>
</feature>
<feature type="region of interest" description="Disordered" evidence="1">
    <location>
        <begin position="33"/>
        <end position="80"/>
    </location>
</feature>
<reference evidence="2 3" key="1">
    <citation type="submission" date="2015-11" db="EMBL/GenBank/DDBJ databases">
        <authorList>
            <person name="Sahl J."/>
            <person name="Wagner D."/>
            <person name="Keim P."/>
        </authorList>
    </citation>
    <scope>NUCLEOTIDE SEQUENCE [LARGE SCALE GENOMIC DNA]</scope>
    <source>
        <strain evidence="2 3">BDU18</strain>
    </source>
</reference>
<sequence length="80" mass="8780">MRRVLACGERPAQTRARTARRVLCRSEAAVPSRFPATAGRRNAMPRRHAAAPRPGRQSARAQAASIAVRASVSHRARREP</sequence>
<comment type="caution">
    <text evidence="2">The sequence shown here is derived from an EMBL/GenBank/DDBJ whole genome shotgun (WGS) entry which is preliminary data.</text>
</comment>
<proteinExistence type="predicted"/>
<protein>
    <submittedName>
        <fullName evidence="2">Uncharacterized protein</fullName>
    </submittedName>
</protein>
<name>A0ABR5T5C9_9BURK</name>
<evidence type="ECO:0000313" key="2">
    <source>
        <dbReference type="EMBL" id="KWZ38266.1"/>
    </source>
</evidence>
<dbReference type="EMBL" id="LNJQ01000004">
    <property type="protein sequence ID" value="KWZ38266.1"/>
    <property type="molecule type" value="Genomic_DNA"/>
</dbReference>
<evidence type="ECO:0000256" key="1">
    <source>
        <dbReference type="SAM" id="MobiDB-lite"/>
    </source>
</evidence>
<evidence type="ECO:0000313" key="3">
    <source>
        <dbReference type="Proteomes" id="UP000070255"/>
    </source>
</evidence>
<accession>A0ABR5T5C9</accession>
<organism evidence="2 3">
    <name type="scientific">Burkholderia savannae</name>
    <dbReference type="NCBI Taxonomy" id="1637837"/>
    <lineage>
        <taxon>Bacteria</taxon>
        <taxon>Pseudomonadati</taxon>
        <taxon>Pseudomonadota</taxon>
        <taxon>Betaproteobacteria</taxon>
        <taxon>Burkholderiales</taxon>
        <taxon>Burkholderiaceae</taxon>
        <taxon>Burkholderia</taxon>
        <taxon>pseudomallei group</taxon>
    </lineage>
</organism>